<feature type="region of interest" description="Disordered" evidence="1">
    <location>
        <begin position="48"/>
        <end position="74"/>
    </location>
</feature>
<proteinExistence type="predicted"/>
<name>A0ABT7Z3G1_9ACTN</name>
<feature type="signal peptide" evidence="2">
    <location>
        <begin position="1"/>
        <end position="44"/>
    </location>
</feature>
<dbReference type="EMBL" id="JAUEPL010000007">
    <property type="protein sequence ID" value="MDN3294037.1"/>
    <property type="molecule type" value="Genomic_DNA"/>
</dbReference>
<evidence type="ECO:0000256" key="1">
    <source>
        <dbReference type="SAM" id="MobiDB-lite"/>
    </source>
</evidence>
<sequence length="91" mass="8983">MAGDKGRTVRLRALKGGAVKGRAVRGTALAAAAMAALTASQASGAPAPVAAREATAAHEQLPEGGQGLHHGRVGPRDLVLGEPVVLLGTCL</sequence>
<protein>
    <submittedName>
        <fullName evidence="3">Uncharacterized protein</fullName>
    </submittedName>
</protein>
<feature type="chain" id="PRO_5046234098" evidence="2">
    <location>
        <begin position="45"/>
        <end position="91"/>
    </location>
</feature>
<dbReference type="Proteomes" id="UP001174050">
    <property type="component" value="Unassembled WGS sequence"/>
</dbReference>
<keyword evidence="2" id="KW-0732">Signal</keyword>
<keyword evidence="4" id="KW-1185">Reference proteome</keyword>
<accession>A0ABT7Z3G1</accession>
<reference evidence="3" key="1">
    <citation type="submission" date="2023-06" db="EMBL/GenBank/DDBJ databases">
        <title>WGS-Sequencing of Streptomyces ficellus isolate 21 collected from sand in Gara Djebilet Iron Mine in Algeria.</title>
        <authorList>
            <person name="Zegers G.P."/>
            <person name="Gomez A."/>
            <person name="Gueddou A."/>
            <person name="Zahara A.F."/>
            <person name="Worth M."/>
            <person name="Sevigny J.L."/>
            <person name="Tisa L."/>
        </authorList>
    </citation>
    <scope>NUCLEOTIDE SEQUENCE</scope>
    <source>
        <strain evidence="3">AS11</strain>
    </source>
</reference>
<evidence type="ECO:0000313" key="3">
    <source>
        <dbReference type="EMBL" id="MDN3294037.1"/>
    </source>
</evidence>
<evidence type="ECO:0000256" key="2">
    <source>
        <dbReference type="SAM" id="SignalP"/>
    </source>
</evidence>
<evidence type="ECO:0000313" key="4">
    <source>
        <dbReference type="Proteomes" id="UP001174050"/>
    </source>
</evidence>
<gene>
    <name evidence="3" type="ORF">QWM81_08245</name>
</gene>
<comment type="caution">
    <text evidence="3">The sequence shown here is derived from an EMBL/GenBank/DDBJ whole genome shotgun (WGS) entry which is preliminary data.</text>
</comment>
<organism evidence="3 4">
    <name type="scientific">Streptomyces ficellus</name>
    <dbReference type="NCBI Taxonomy" id="1977088"/>
    <lineage>
        <taxon>Bacteria</taxon>
        <taxon>Bacillati</taxon>
        <taxon>Actinomycetota</taxon>
        <taxon>Actinomycetes</taxon>
        <taxon>Kitasatosporales</taxon>
        <taxon>Streptomycetaceae</taxon>
        <taxon>Streptomyces</taxon>
    </lineage>
</organism>
<feature type="non-terminal residue" evidence="3">
    <location>
        <position position="91"/>
    </location>
</feature>